<dbReference type="SUPFAM" id="SSF160113">
    <property type="entry name" value="YegP-like"/>
    <property type="match status" value="2"/>
</dbReference>
<dbReference type="eggNOG" id="COG3422">
    <property type="taxonomic scope" value="Bacteria"/>
</dbReference>
<gene>
    <name evidence="2" type="ORF">W822_08190</name>
</gene>
<dbReference type="InterPro" id="IPR036913">
    <property type="entry name" value="YegP-like_sf"/>
</dbReference>
<accession>V8QUX2</accession>
<dbReference type="InterPro" id="IPR051141">
    <property type="entry name" value="UPF0339_domain"/>
</dbReference>
<dbReference type="Proteomes" id="UP000018733">
    <property type="component" value="Unassembled WGS sequence"/>
</dbReference>
<dbReference type="STRING" id="1424334.W822_08190"/>
<name>V8QUX2_9BURK</name>
<protein>
    <recommendedName>
        <fullName evidence="1">DUF1508 domain-containing protein</fullName>
    </recommendedName>
</protein>
<dbReference type="InterPro" id="IPR010879">
    <property type="entry name" value="DUF1508"/>
</dbReference>
<dbReference type="EMBL" id="AYXT01000009">
    <property type="protein sequence ID" value="ETF02809.1"/>
    <property type="molecule type" value="Genomic_DNA"/>
</dbReference>
<dbReference type="PANTHER" id="PTHR40606:SF1">
    <property type="entry name" value="UPF0339 PROTEIN YEGP"/>
    <property type="match status" value="1"/>
</dbReference>
<evidence type="ECO:0000313" key="3">
    <source>
        <dbReference type="Proteomes" id="UP000018733"/>
    </source>
</evidence>
<feature type="domain" description="DUF1508" evidence="1">
    <location>
        <begin position="62"/>
        <end position="106"/>
    </location>
</feature>
<dbReference type="Pfam" id="PF07411">
    <property type="entry name" value="DUF1508"/>
    <property type="match status" value="2"/>
</dbReference>
<dbReference type="HOGENOM" id="CLU_163886_0_0_4"/>
<dbReference type="PANTHER" id="PTHR40606">
    <property type="match status" value="1"/>
</dbReference>
<evidence type="ECO:0000313" key="2">
    <source>
        <dbReference type="EMBL" id="ETF02809.1"/>
    </source>
</evidence>
<dbReference type="Gene3D" id="2.30.29.80">
    <property type="match status" value="1"/>
</dbReference>
<proteinExistence type="predicted"/>
<dbReference type="OrthoDB" id="9802792at2"/>
<dbReference type="PATRIC" id="fig|1424334.3.peg.1640"/>
<evidence type="ECO:0000259" key="1">
    <source>
        <dbReference type="Pfam" id="PF07411"/>
    </source>
</evidence>
<keyword evidence="3" id="KW-1185">Reference proteome</keyword>
<reference evidence="2 3" key="1">
    <citation type="journal article" date="2014" name="Genome Announc.">
        <title>Draft Genome Sequence of Advenella kashmirensis Strain W13003, a Polycyclic Aromatic Hydrocarbon-Degrading Bacterium.</title>
        <authorList>
            <person name="Wang X."/>
            <person name="Jin D."/>
            <person name="Zhou L."/>
            <person name="Wu L."/>
            <person name="An W."/>
            <person name="Zhao L."/>
        </authorList>
    </citation>
    <scope>NUCLEOTIDE SEQUENCE [LARGE SCALE GENOMIC DNA]</scope>
    <source>
        <strain evidence="2 3">W13003</strain>
    </source>
</reference>
<feature type="domain" description="DUF1508" evidence="1">
    <location>
        <begin position="12"/>
        <end position="56"/>
    </location>
</feature>
<comment type="caution">
    <text evidence="2">The sequence shown here is derived from an EMBL/GenBank/DDBJ whole genome shotgun (WGS) entry which is preliminary data.</text>
</comment>
<dbReference type="AlphaFoldDB" id="V8QUX2"/>
<sequence length="111" mass="11744">MSASFELKKSVDGQFHFSLHAADGASVLRSETYTTLASAKNGIESVRKNAGTDSRYVFEKSANGKSYFNLKAANGQIIGSSPLYADPNAARQAADTVKHHAANAVLHEASA</sequence>
<organism evidence="2 3">
    <name type="scientific">Advenella kashmirensis W13003</name>
    <dbReference type="NCBI Taxonomy" id="1424334"/>
    <lineage>
        <taxon>Bacteria</taxon>
        <taxon>Pseudomonadati</taxon>
        <taxon>Pseudomonadota</taxon>
        <taxon>Betaproteobacteria</taxon>
        <taxon>Burkholderiales</taxon>
        <taxon>Alcaligenaceae</taxon>
    </lineage>
</organism>
<dbReference type="RefSeq" id="WP_024004614.1">
    <property type="nucleotide sequence ID" value="NZ_KI650979.1"/>
</dbReference>